<accession>A0ABT1DXL5</accession>
<dbReference type="Pfam" id="PF13191">
    <property type="entry name" value="AAA_16"/>
    <property type="match status" value="1"/>
</dbReference>
<dbReference type="PANTHER" id="PTHR16305">
    <property type="entry name" value="TESTICULAR SOLUBLE ADENYLYL CYCLASE"/>
    <property type="match status" value="1"/>
</dbReference>
<evidence type="ECO:0000313" key="4">
    <source>
        <dbReference type="EMBL" id="MCO8275505.1"/>
    </source>
</evidence>
<organism evidence="4 5">
    <name type="scientific">Paractinoplanes aksuensis</name>
    <dbReference type="NCBI Taxonomy" id="2939490"/>
    <lineage>
        <taxon>Bacteria</taxon>
        <taxon>Bacillati</taxon>
        <taxon>Actinomycetota</taxon>
        <taxon>Actinomycetes</taxon>
        <taxon>Micromonosporales</taxon>
        <taxon>Micromonosporaceae</taxon>
        <taxon>Paractinoplanes</taxon>
    </lineage>
</organism>
<protein>
    <submittedName>
        <fullName evidence="4">ATP-binding protein</fullName>
    </submittedName>
</protein>
<dbReference type="EMBL" id="JAMYJR010000038">
    <property type="protein sequence ID" value="MCO8275505.1"/>
    <property type="molecule type" value="Genomic_DNA"/>
</dbReference>
<dbReference type="InterPro" id="IPR041664">
    <property type="entry name" value="AAA_16"/>
</dbReference>
<evidence type="ECO:0000313" key="5">
    <source>
        <dbReference type="Proteomes" id="UP001523369"/>
    </source>
</evidence>
<dbReference type="GO" id="GO:0005524">
    <property type="term" value="F:ATP binding"/>
    <property type="evidence" value="ECO:0007669"/>
    <property type="project" value="UniProtKB-KW"/>
</dbReference>
<comment type="caution">
    <text evidence="4">The sequence shown here is derived from an EMBL/GenBank/DDBJ whole genome shotgun (WGS) entry which is preliminary data.</text>
</comment>
<reference evidence="4 5" key="1">
    <citation type="submission" date="2022-06" db="EMBL/GenBank/DDBJ databases">
        <title>New Species of the Genus Actinoplanes, ActinopZanes ferrugineus.</title>
        <authorList>
            <person name="Ding P."/>
        </authorList>
    </citation>
    <scope>NUCLEOTIDE SEQUENCE [LARGE SCALE GENOMIC DNA]</scope>
    <source>
        <strain evidence="4 5">TRM88003</strain>
    </source>
</reference>
<evidence type="ECO:0000256" key="2">
    <source>
        <dbReference type="ARBA" id="ARBA00022840"/>
    </source>
</evidence>
<gene>
    <name evidence="4" type="ORF">M1L60_33470</name>
</gene>
<evidence type="ECO:0000259" key="3">
    <source>
        <dbReference type="Pfam" id="PF13191"/>
    </source>
</evidence>
<dbReference type="InterPro" id="IPR027417">
    <property type="entry name" value="P-loop_NTPase"/>
</dbReference>
<dbReference type="Proteomes" id="UP001523369">
    <property type="component" value="Unassembled WGS sequence"/>
</dbReference>
<keyword evidence="1" id="KW-0547">Nucleotide-binding</keyword>
<feature type="domain" description="Orc1-like AAA ATPase" evidence="3">
    <location>
        <begin position="3"/>
        <end position="158"/>
    </location>
</feature>
<evidence type="ECO:0000256" key="1">
    <source>
        <dbReference type="ARBA" id="ARBA00022741"/>
    </source>
</evidence>
<dbReference type="SUPFAM" id="SSF52540">
    <property type="entry name" value="P-loop containing nucleoside triphosphate hydrolases"/>
    <property type="match status" value="1"/>
</dbReference>
<proteinExistence type="predicted"/>
<dbReference type="RefSeq" id="WP_253241569.1">
    <property type="nucleotide sequence ID" value="NZ_JAMYJR010000038.1"/>
</dbReference>
<dbReference type="PANTHER" id="PTHR16305:SF35">
    <property type="entry name" value="TRANSCRIPTIONAL ACTIVATOR DOMAIN"/>
    <property type="match status" value="1"/>
</dbReference>
<name>A0ABT1DXL5_9ACTN</name>
<keyword evidence="5" id="KW-1185">Reference proteome</keyword>
<sequence>MALFGRNADQRALRLFAERAGHDGGALVLTGEPGSGRTSLLDDLARTRTADGAWVLRGAGVPGTVPSDYADLDRLIAPLYEHLPELPSHLRESLSIAVGLAVGPAPSELSVGTALTMLLRHAARSRPLLIVVDDVQLWDQASRALLDFAGRRLDHSRVGLLVALPTTHRLDSGLAALPAHQLDPLSADASEAMLRSTAGGLADGVHRRVLADAAGCPLGLAELPWALSAEQRAGRESLPPVLPVTTRLTAGYAPMIGRLSPGPRNLLLLAALEGTGDLRPLGRAAGGTDILAELAAVEGAGLIRIEGAGRLRFSSPLVALTVVALAGAVELRRAHHAVAEALAELDPARAVRHLAQTALHPDETLARRLAEAAGHSLNGGNLDLAVDLWMRAAELTPAPETRQARRHAAAAVRVTALADPDGARELIRTDSGHSPAALVQAIIDVRTARRDDSGLADAHEQLRSALTAHHSVVADHLLAGAAATETLAAWYLGCGERAPADRSGPVDLLSGAFPQFGECDPFSSEDVDRALRQMYRTHDPVVAAQASLGLAYLDRLSESHDVLRRLVGAGSGLAAASALPVIASWCLADWPTGRWSEIDELTSDYDRLAAQHGAVDLLSPLPHLARGLLAAARGDRAQVRAVAADLTGPARRRAGIGPLLAHHVSGLLALGDGRFEVAYHHLAHLTTGASASHRSWATLDVVEAAWHSGHHDAARAAVDALSGLPATRVSERLAWLVRAGRAVVGGPEAGPLFAAVVGTPAAQRWPFDLARMHLAYGEHLRIHRDAGTAQFHLHQAARIFQRLGTPSWHGRAHQLVRAKPGDSPHGARSPQPVG</sequence>
<keyword evidence="2 4" id="KW-0067">ATP-binding</keyword>